<dbReference type="PANTHER" id="PTHR34390">
    <property type="entry name" value="UPF0442 PROTEIN YJJB-RELATED"/>
    <property type="match status" value="1"/>
</dbReference>
<reference evidence="10" key="2">
    <citation type="submission" date="2023-02" db="EMBL/GenBank/DDBJ databases">
        <authorList>
            <person name="Sun Q."/>
            <person name="Mori K."/>
        </authorList>
    </citation>
    <scope>NUCLEOTIDE SEQUENCE</scope>
    <source>
        <strain evidence="10">NBRC 110608</strain>
    </source>
</reference>
<feature type="region of interest" description="Disordered" evidence="7">
    <location>
        <begin position="1"/>
        <end position="51"/>
    </location>
</feature>
<feature type="compositionally biased region" description="Basic and acidic residues" evidence="7">
    <location>
        <begin position="35"/>
        <end position="51"/>
    </location>
</feature>
<feature type="domain" description="Threonine/serine exporter-like N-terminal" evidence="9">
    <location>
        <begin position="63"/>
        <end position="209"/>
    </location>
</feature>
<evidence type="ECO:0000256" key="1">
    <source>
        <dbReference type="ARBA" id="ARBA00004651"/>
    </source>
</evidence>
<evidence type="ECO:0000256" key="2">
    <source>
        <dbReference type="ARBA" id="ARBA00022475"/>
    </source>
</evidence>
<keyword evidence="4 8" id="KW-1133">Transmembrane helix</keyword>
<evidence type="ECO:0000259" key="9">
    <source>
        <dbReference type="Pfam" id="PF06738"/>
    </source>
</evidence>
<proteinExistence type="inferred from homology"/>
<organism evidence="10">
    <name type="scientific">Barrientosiimonas endolithica</name>
    <dbReference type="NCBI Taxonomy" id="1535208"/>
    <lineage>
        <taxon>Bacteria</taxon>
        <taxon>Bacillati</taxon>
        <taxon>Actinomycetota</taxon>
        <taxon>Actinomycetes</taxon>
        <taxon>Micrococcales</taxon>
        <taxon>Dermacoccaceae</taxon>
        <taxon>Barrientosiimonas</taxon>
    </lineage>
</organism>
<evidence type="ECO:0000256" key="4">
    <source>
        <dbReference type="ARBA" id="ARBA00022989"/>
    </source>
</evidence>
<dbReference type="RefSeq" id="WP_289231454.1">
    <property type="nucleotide sequence ID" value="NZ_AP027735.1"/>
</dbReference>
<keyword evidence="2" id="KW-1003">Cell membrane</keyword>
<evidence type="ECO:0000256" key="3">
    <source>
        <dbReference type="ARBA" id="ARBA00022692"/>
    </source>
</evidence>
<dbReference type="Pfam" id="PF06738">
    <property type="entry name" value="ThrE"/>
    <property type="match status" value="1"/>
</dbReference>
<evidence type="ECO:0000313" key="10">
    <source>
        <dbReference type="EMBL" id="BDZ59447.1"/>
    </source>
</evidence>
<comment type="similarity">
    <text evidence="6">Belongs to the ThrE exporter (TC 2.A.79) family.</text>
</comment>
<accession>A0ABN6YUQ5</accession>
<comment type="subcellular location">
    <subcellularLocation>
        <location evidence="1">Cell membrane</location>
        <topology evidence="1">Multi-pass membrane protein</topology>
    </subcellularLocation>
</comment>
<evidence type="ECO:0000256" key="8">
    <source>
        <dbReference type="SAM" id="Phobius"/>
    </source>
</evidence>
<feature type="transmembrane region" description="Helical" evidence="8">
    <location>
        <begin position="173"/>
        <end position="206"/>
    </location>
</feature>
<dbReference type="InterPro" id="IPR010619">
    <property type="entry name" value="ThrE-like_N"/>
</dbReference>
<protein>
    <recommendedName>
        <fullName evidence="9">Threonine/serine exporter-like N-terminal domain-containing protein</fullName>
    </recommendedName>
</protein>
<keyword evidence="5 8" id="KW-0472">Membrane</keyword>
<reference evidence="10" key="1">
    <citation type="journal article" date="2014" name="Int. J. Syst. Evol. Microbiol.">
        <title>Complete genome of a new Firmicutes species belonging to the dominant human colonic microbiota ('Ruminococcus bicirculans') reveals two chromosomes and a selective capacity to utilize plant glucans.</title>
        <authorList>
            <consortium name="NISC Comparative Sequencing Program"/>
            <person name="Wegmann U."/>
            <person name="Louis P."/>
            <person name="Goesmann A."/>
            <person name="Henrissat B."/>
            <person name="Duncan S.H."/>
            <person name="Flint H.J."/>
        </authorList>
    </citation>
    <scope>NUCLEOTIDE SEQUENCE</scope>
    <source>
        <strain evidence="10">NBRC 110608</strain>
    </source>
</reference>
<keyword evidence="3 8" id="KW-0812">Transmembrane</keyword>
<evidence type="ECO:0000256" key="5">
    <source>
        <dbReference type="ARBA" id="ARBA00023136"/>
    </source>
</evidence>
<name>A0ABN6YUQ5_9MICO</name>
<dbReference type="PANTHER" id="PTHR34390:SF1">
    <property type="entry name" value="SUCCINATE TRANSPORTER SUBUNIT YJJB-RELATED"/>
    <property type="match status" value="1"/>
</dbReference>
<evidence type="ECO:0000256" key="6">
    <source>
        <dbReference type="ARBA" id="ARBA00034125"/>
    </source>
</evidence>
<dbReference type="InterPro" id="IPR050539">
    <property type="entry name" value="ThrE_Dicarb/AminoAcid_Exp"/>
</dbReference>
<evidence type="ECO:0000256" key="7">
    <source>
        <dbReference type="SAM" id="MobiDB-lite"/>
    </source>
</evidence>
<dbReference type="EMBL" id="AP027735">
    <property type="protein sequence ID" value="BDZ59447.1"/>
    <property type="molecule type" value="Genomic_DNA"/>
</dbReference>
<sequence>MADSSSPERPAARLRPVRRRLMRGEPVTDPLPLRESLRHTPYRDPRVRDEPGEIAERRRRMELSVRVGELLLRCGASTRDVESAVIAVAASLGLRRLEVDITNQSLLVQGPAPSGGEPLTALRVVRTSTRDFARLAAVHDLVDRIITNDLDVEQAGAELKQLQREPRLYPRWLVTLGYGGLAGSVAALLGGGIVAIAVAVVSAIIIDRVGRG</sequence>
<gene>
    <name evidence="10" type="ORF">GCM10025872_31040</name>
</gene>